<feature type="region of interest" description="Disordered" evidence="1">
    <location>
        <begin position="75"/>
        <end position="111"/>
    </location>
</feature>
<sequence>MPAKAEGDALRHGMQTDLLSIGDQEVRDRYRTLVRLGFDIGWRCAGQGNRVRQVKDMRGYLRYVQFTLEAVIDGRPVPEPCEPPVLERTGDDQGWEPPELPAHWRDPADGS</sequence>
<protein>
    <submittedName>
        <fullName evidence="2">Uncharacterized protein</fullName>
    </submittedName>
</protein>
<dbReference type="EMBL" id="BSBI01000019">
    <property type="protein sequence ID" value="GLF99265.1"/>
    <property type="molecule type" value="Genomic_DNA"/>
</dbReference>
<dbReference type="RefSeq" id="WP_323451212.1">
    <property type="nucleotide sequence ID" value="NZ_BSBI01000019.1"/>
</dbReference>
<reference evidence="2 3" key="1">
    <citation type="submission" date="2022-10" db="EMBL/GenBank/DDBJ databases">
        <title>Draft genome sequence of Streptomyces sp. YSPA8.</title>
        <authorList>
            <person name="Moriuchi R."/>
            <person name="Dohra H."/>
            <person name="Yamamura H."/>
            <person name="Kodani S."/>
        </authorList>
    </citation>
    <scope>NUCLEOTIDE SEQUENCE [LARGE SCALE GENOMIC DNA]</scope>
    <source>
        <strain evidence="2 3">YSPA8</strain>
    </source>
</reference>
<comment type="caution">
    <text evidence="2">The sequence shown here is derived from an EMBL/GenBank/DDBJ whole genome shotgun (WGS) entry which is preliminary data.</text>
</comment>
<evidence type="ECO:0000313" key="3">
    <source>
        <dbReference type="Proteomes" id="UP001291653"/>
    </source>
</evidence>
<gene>
    <name evidence="2" type="ORF">SYYSPA8_33230</name>
</gene>
<feature type="compositionally biased region" description="Basic and acidic residues" evidence="1">
    <location>
        <begin position="102"/>
        <end position="111"/>
    </location>
</feature>
<organism evidence="2 3">
    <name type="scientific">Streptomyces yaizuensis</name>
    <dbReference type="NCBI Taxonomy" id="2989713"/>
    <lineage>
        <taxon>Bacteria</taxon>
        <taxon>Bacillati</taxon>
        <taxon>Actinomycetota</taxon>
        <taxon>Actinomycetes</taxon>
        <taxon>Kitasatosporales</taxon>
        <taxon>Streptomycetaceae</taxon>
        <taxon>Streptomyces</taxon>
    </lineage>
</organism>
<dbReference type="Proteomes" id="UP001291653">
    <property type="component" value="Unassembled WGS sequence"/>
</dbReference>
<name>A0ABQ5P9K3_9ACTN</name>
<evidence type="ECO:0000313" key="2">
    <source>
        <dbReference type="EMBL" id="GLF99265.1"/>
    </source>
</evidence>
<evidence type="ECO:0000256" key="1">
    <source>
        <dbReference type="SAM" id="MobiDB-lite"/>
    </source>
</evidence>
<accession>A0ABQ5P9K3</accession>
<keyword evidence="3" id="KW-1185">Reference proteome</keyword>
<proteinExistence type="predicted"/>